<proteinExistence type="predicted"/>
<organism evidence="2 3">
    <name type="scientific">Streptomyces phage TurkishDelight</name>
    <dbReference type="NCBI Taxonomy" id="2793708"/>
    <lineage>
        <taxon>Viruses</taxon>
        <taxon>Duplodnaviria</taxon>
        <taxon>Heunggongvirae</taxon>
        <taxon>Uroviricota</taxon>
        <taxon>Caudoviricetes</taxon>
        <taxon>Dolmabahcevirus</taxon>
        <taxon>Dolmabahcevirus turkishdelight</taxon>
    </lineage>
</organism>
<dbReference type="EMBL" id="MW291017">
    <property type="protein sequence ID" value="QPL14093.1"/>
    <property type="molecule type" value="Genomic_DNA"/>
</dbReference>
<dbReference type="InterPro" id="IPR008822">
    <property type="entry name" value="Endonuclease_RusA-like"/>
</dbReference>
<keyword evidence="3" id="KW-1185">Reference proteome</keyword>
<evidence type="ECO:0000313" key="3">
    <source>
        <dbReference type="Proteomes" id="UP000595090"/>
    </source>
</evidence>
<feature type="region of interest" description="Disordered" evidence="1">
    <location>
        <begin position="114"/>
        <end position="136"/>
    </location>
</feature>
<sequence>MLTELPLWEEEDTPAAVEETAALDEASALLDEPEAPETPAFEVTVYGAPAPQGSKSPKRNQTTGRIQMVESSKKVKPWRADVVAAALQARGRGWQPLTGALAAEMVFTLTRPKSHFGSGRNSERVLPSKPERPLGVPDLSKLARSTEDALTTAGIYRDDALVVEYRRLVKRYHTDHGEVPDVLEVSGCVIRLWAIPDRRAEP</sequence>
<dbReference type="GO" id="GO:0000287">
    <property type="term" value="F:magnesium ion binding"/>
    <property type="evidence" value="ECO:0007669"/>
    <property type="project" value="InterPro"/>
</dbReference>
<dbReference type="InterPro" id="IPR036614">
    <property type="entry name" value="RusA-like_sf"/>
</dbReference>
<dbReference type="Pfam" id="PF05866">
    <property type="entry name" value="RusA"/>
    <property type="match status" value="1"/>
</dbReference>
<protein>
    <submittedName>
        <fullName evidence="2">RusA-like resolvase</fullName>
    </submittedName>
</protein>
<dbReference type="Proteomes" id="UP000595090">
    <property type="component" value="Segment"/>
</dbReference>
<accession>A0A7T0Q3Q0</accession>
<evidence type="ECO:0000256" key="1">
    <source>
        <dbReference type="SAM" id="MobiDB-lite"/>
    </source>
</evidence>
<reference evidence="2 3" key="1">
    <citation type="submission" date="2020-11" db="EMBL/GenBank/DDBJ databases">
        <authorList>
            <person name="Asamoah-Frimpong E.A."/>
            <person name="Attaran A."/>
            <person name="Berhane B."/>
            <person name="Boone B.K."/>
            <person name="Cesta G."/>
            <person name="Chorbajian C."/>
            <person name="Cowan J.T."/>
            <person name="Datu D.V."/>
            <person name="Der L."/>
            <person name="Egbunine A.O."/>
            <person name="Giampietro H."/>
            <person name="Gunnison R.P."/>
            <person name="Joseph M.A."/>
            <person name="Kiewe T."/>
            <person name="Oboh E.C."/>
            <person name="O'Neill K."/>
            <person name="Oxlaj J.A."/>
            <person name="Patel A.K."/>
            <person name="Saqaf K."/>
            <person name="Vuong K."/>
            <person name="Walker C."/>
            <person name="Wikina T."/>
            <person name="Yan T."/>
            <person name="Avazpour P."/>
            <person name="Kim F.M."/>
            <person name="Mason K.J."/>
            <person name="Nguyen D.A."/>
            <person name="Pettit S.M."/>
            <person name="Zhou O.J."/>
            <person name="Brissett D.L."/>
            <person name="Gualtieri C."/>
            <person name="Hufford T.M."/>
            <person name="Ko J.M."/>
            <person name="Novak J.K."/>
            <person name="Smith Z.M."/>
            <person name="Erill I."/>
            <person name="Caruso S.M."/>
            <person name="Garlena R.A."/>
            <person name="Russell D.A."/>
            <person name="Pope W.H."/>
            <person name="Jacobs-Sera D."/>
            <person name="Hatfull G.F."/>
        </authorList>
    </citation>
    <scope>NUCLEOTIDE SEQUENCE [LARGE SCALE GENOMIC DNA]</scope>
</reference>
<gene>
    <name evidence="2" type="primary">64</name>
    <name evidence="2" type="ORF">SEA_TURKISHDELIGHT_64</name>
</gene>
<name>A0A7T0Q3Q0_9CAUD</name>
<dbReference type="Gene3D" id="3.30.1330.70">
    <property type="entry name" value="Holliday junction resolvase RusA"/>
    <property type="match status" value="1"/>
</dbReference>
<dbReference type="GO" id="GO:0006310">
    <property type="term" value="P:DNA recombination"/>
    <property type="evidence" value="ECO:0007669"/>
    <property type="project" value="InterPro"/>
</dbReference>
<dbReference type="KEGG" id="vg:80020350"/>
<dbReference type="RefSeq" id="YP_010755680.1">
    <property type="nucleotide sequence ID" value="NC_073473.1"/>
</dbReference>
<dbReference type="GO" id="GO:0006281">
    <property type="term" value="P:DNA repair"/>
    <property type="evidence" value="ECO:0007669"/>
    <property type="project" value="InterPro"/>
</dbReference>
<feature type="region of interest" description="Disordered" evidence="1">
    <location>
        <begin position="46"/>
        <end position="65"/>
    </location>
</feature>
<dbReference type="SUPFAM" id="SSF103084">
    <property type="entry name" value="Holliday junction resolvase RusA"/>
    <property type="match status" value="1"/>
</dbReference>
<feature type="compositionally biased region" description="Polar residues" evidence="1">
    <location>
        <begin position="53"/>
        <end position="65"/>
    </location>
</feature>
<evidence type="ECO:0000313" key="2">
    <source>
        <dbReference type="EMBL" id="QPL14093.1"/>
    </source>
</evidence>
<dbReference type="GeneID" id="80020350"/>